<dbReference type="Proteomes" id="UP001454036">
    <property type="component" value="Unassembled WGS sequence"/>
</dbReference>
<dbReference type="PANTHER" id="PTHR33223">
    <property type="entry name" value="CCHC-TYPE DOMAIN-CONTAINING PROTEIN"/>
    <property type="match status" value="1"/>
</dbReference>
<name>A0AAV3RB83_LITER</name>
<dbReference type="PANTHER" id="PTHR33223:SF10">
    <property type="entry name" value="AMINOTRANSFERASE-LIKE PLANT MOBILE DOMAIN-CONTAINING PROTEIN"/>
    <property type="match status" value="1"/>
</dbReference>
<sequence>MPFTDRLDRIPLPQGFTLPQFTQFNGMGDPVKHLQGFLAKMTITSNNSDIYAKAFSNSLSDRALDWYMALPLNSIDSYQQTADAFIAKFGSAIQKHQDERALMDIQQGPNETLKGYHKRYNDILLTILEVNNKVAYMAFYRGLAFGKLKKALVLEYPLSKDAHCAGSPICGIRRAQEQGV</sequence>
<dbReference type="Pfam" id="PF03732">
    <property type="entry name" value="Retrotrans_gag"/>
    <property type="match status" value="1"/>
</dbReference>
<evidence type="ECO:0000313" key="3">
    <source>
        <dbReference type="Proteomes" id="UP001454036"/>
    </source>
</evidence>
<evidence type="ECO:0000259" key="1">
    <source>
        <dbReference type="Pfam" id="PF03732"/>
    </source>
</evidence>
<comment type="caution">
    <text evidence="2">The sequence shown here is derived from an EMBL/GenBank/DDBJ whole genome shotgun (WGS) entry which is preliminary data.</text>
</comment>
<proteinExistence type="predicted"/>
<protein>
    <recommendedName>
        <fullName evidence="1">Retrotransposon gag domain-containing protein</fullName>
    </recommendedName>
</protein>
<gene>
    <name evidence="2" type="ORF">LIER_26794</name>
</gene>
<organism evidence="2 3">
    <name type="scientific">Lithospermum erythrorhizon</name>
    <name type="common">Purple gromwell</name>
    <name type="synonym">Lithospermum officinale var. erythrorhizon</name>
    <dbReference type="NCBI Taxonomy" id="34254"/>
    <lineage>
        <taxon>Eukaryota</taxon>
        <taxon>Viridiplantae</taxon>
        <taxon>Streptophyta</taxon>
        <taxon>Embryophyta</taxon>
        <taxon>Tracheophyta</taxon>
        <taxon>Spermatophyta</taxon>
        <taxon>Magnoliopsida</taxon>
        <taxon>eudicotyledons</taxon>
        <taxon>Gunneridae</taxon>
        <taxon>Pentapetalae</taxon>
        <taxon>asterids</taxon>
        <taxon>lamiids</taxon>
        <taxon>Boraginales</taxon>
        <taxon>Boraginaceae</taxon>
        <taxon>Boraginoideae</taxon>
        <taxon>Lithospermeae</taxon>
        <taxon>Lithospermum</taxon>
    </lineage>
</organism>
<dbReference type="AlphaFoldDB" id="A0AAV3RB83"/>
<accession>A0AAV3RB83</accession>
<reference evidence="2 3" key="1">
    <citation type="submission" date="2024-01" db="EMBL/GenBank/DDBJ databases">
        <title>The complete chloroplast genome sequence of Lithospermum erythrorhizon: insights into the phylogenetic relationship among Boraginaceae species and the maternal lineages of purple gromwells.</title>
        <authorList>
            <person name="Okada T."/>
            <person name="Watanabe K."/>
        </authorList>
    </citation>
    <scope>NUCLEOTIDE SEQUENCE [LARGE SCALE GENOMIC DNA]</scope>
</reference>
<evidence type="ECO:0000313" key="2">
    <source>
        <dbReference type="EMBL" id="GAA0173109.1"/>
    </source>
</evidence>
<keyword evidence="3" id="KW-1185">Reference proteome</keyword>
<feature type="domain" description="Retrotransposon gag" evidence="1">
    <location>
        <begin position="54"/>
        <end position="143"/>
    </location>
</feature>
<dbReference type="InterPro" id="IPR005162">
    <property type="entry name" value="Retrotrans_gag_dom"/>
</dbReference>
<dbReference type="EMBL" id="BAABME010008448">
    <property type="protein sequence ID" value="GAA0173109.1"/>
    <property type="molecule type" value="Genomic_DNA"/>
</dbReference>